<feature type="compositionally biased region" description="Pro residues" evidence="1">
    <location>
        <begin position="227"/>
        <end position="244"/>
    </location>
</feature>
<organism evidence="3 4">
    <name type="scientific">Crucibulum laeve</name>
    <dbReference type="NCBI Taxonomy" id="68775"/>
    <lineage>
        <taxon>Eukaryota</taxon>
        <taxon>Fungi</taxon>
        <taxon>Dikarya</taxon>
        <taxon>Basidiomycota</taxon>
        <taxon>Agaricomycotina</taxon>
        <taxon>Agaricomycetes</taxon>
        <taxon>Agaricomycetidae</taxon>
        <taxon>Agaricales</taxon>
        <taxon>Agaricineae</taxon>
        <taxon>Nidulariaceae</taxon>
        <taxon>Crucibulum</taxon>
    </lineage>
</organism>
<dbReference type="EMBL" id="ML213592">
    <property type="protein sequence ID" value="TFK42431.1"/>
    <property type="molecule type" value="Genomic_DNA"/>
</dbReference>
<evidence type="ECO:0000313" key="3">
    <source>
        <dbReference type="EMBL" id="TFK42431.1"/>
    </source>
</evidence>
<accession>A0A5C3MMQ7</accession>
<keyword evidence="4" id="KW-1185">Reference proteome</keyword>
<dbReference type="Pfam" id="PF25534">
    <property type="entry name" value="DUF7918"/>
    <property type="match status" value="1"/>
</dbReference>
<sequence>MLTHRGFSAWIVVDGRNVPEYLTAVDTTANRVSCWIPSDEGQTFSVYWRDHGGKVDSCAFINLDGYVVPGRFLFGEGMTWRGGVRTSQATERPFMFQKVPENADGSANKDIGTIVLRIKRVKRVAAHIPNVIQSVPGSALGKRKAGDVYAGFGEEKPFYRQYSSTWAVEAYDKHESGSKQPATYVSFVFRYRTPEFLESQGITPSVKADIMKNPKRPEMGRRVVSVPAPPLPSLMTPSPSPSPPKKPRLEPSFSRNVSYYIAEFWAPHPNSKQGSQRLRRPSADMRRARRARSCWHNHTAYPCSGIACLIRNVEGRPSSQYRS</sequence>
<evidence type="ECO:0000259" key="2">
    <source>
        <dbReference type="Pfam" id="PF25534"/>
    </source>
</evidence>
<dbReference type="AlphaFoldDB" id="A0A5C3MMQ7"/>
<evidence type="ECO:0000313" key="4">
    <source>
        <dbReference type="Proteomes" id="UP000308652"/>
    </source>
</evidence>
<dbReference type="Proteomes" id="UP000308652">
    <property type="component" value="Unassembled WGS sequence"/>
</dbReference>
<evidence type="ECO:0000256" key="1">
    <source>
        <dbReference type="SAM" id="MobiDB-lite"/>
    </source>
</evidence>
<dbReference type="InterPro" id="IPR057678">
    <property type="entry name" value="DUF7918"/>
</dbReference>
<name>A0A5C3MMQ7_9AGAR</name>
<gene>
    <name evidence="3" type="ORF">BDQ12DRAFT_696056</name>
</gene>
<dbReference type="OrthoDB" id="3237202at2759"/>
<reference evidence="3 4" key="1">
    <citation type="journal article" date="2019" name="Nat. Ecol. Evol.">
        <title>Megaphylogeny resolves global patterns of mushroom evolution.</title>
        <authorList>
            <person name="Varga T."/>
            <person name="Krizsan K."/>
            <person name="Foldi C."/>
            <person name="Dima B."/>
            <person name="Sanchez-Garcia M."/>
            <person name="Sanchez-Ramirez S."/>
            <person name="Szollosi G.J."/>
            <person name="Szarkandi J.G."/>
            <person name="Papp V."/>
            <person name="Albert L."/>
            <person name="Andreopoulos W."/>
            <person name="Angelini C."/>
            <person name="Antonin V."/>
            <person name="Barry K.W."/>
            <person name="Bougher N.L."/>
            <person name="Buchanan P."/>
            <person name="Buyck B."/>
            <person name="Bense V."/>
            <person name="Catcheside P."/>
            <person name="Chovatia M."/>
            <person name="Cooper J."/>
            <person name="Damon W."/>
            <person name="Desjardin D."/>
            <person name="Finy P."/>
            <person name="Geml J."/>
            <person name="Haridas S."/>
            <person name="Hughes K."/>
            <person name="Justo A."/>
            <person name="Karasinski D."/>
            <person name="Kautmanova I."/>
            <person name="Kiss B."/>
            <person name="Kocsube S."/>
            <person name="Kotiranta H."/>
            <person name="LaButti K.M."/>
            <person name="Lechner B.E."/>
            <person name="Liimatainen K."/>
            <person name="Lipzen A."/>
            <person name="Lukacs Z."/>
            <person name="Mihaltcheva S."/>
            <person name="Morgado L.N."/>
            <person name="Niskanen T."/>
            <person name="Noordeloos M.E."/>
            <person name="Ohm R.A."/>
            <person name="Ortiz-Santana B."/>
            <person name="Ovrebo C."/>
            <person name="Racz N."/>
            <person name="Riley R."/>
            <person name="Savchenko A."/>
            <person name="Shiryaev A."/>
            <person name="Soop K."/>
            <person name="Spirin V."/>
            <person name="Szebenyi C."/>
            <person name="Tomsovsky M."/>
            <person name="Tulloss R.E."/>
            <person name="Uehling J."/>
            <person name="Grigoriev I.V."/>
            <person name="Vagvolgyi C."/>
            <person name="Papp T."/>
            <person name="Martin F.M."/>
            <person name="Miettinen O."/>
            <person name="Hibbett D.S."/>
            <person name="Nagy L.G."/>
        </authorList>
    </citation>
    <scope>NUCLEOTIDE SEQUENCE [LARGE SCALE GENOMIC DNA]</scope>
    <source>
        <strain evidence="3 4">CBS 166.37</strain>
    </source>
</reference>
<feature type="region of interest" description="Disordered" evidence="1">
    <location>
        <begin position="220"/>
        <end position="250"/>
    </location>
</feature>
<feature type="domain" description="DUF7918" evidence="2">
    <location>
        <begin position="9"/>
        <end position="204"/>
    </location>
</feature>
<proteinExistence type="predicted"/>
<protein>
    <recommendedName>
        <fullName evidence="2">DUF7918 domain-containing protein</fullName>
    </recommendedName>
</protein>